<organism evidence="1 2">
    <name type="scientific">Peptidiphaga gingivicola</name>
    <dbReference type="NCBI Taxonomy" id="2741497"/>
    <lineage>
        <taxon>Bacteria</taxon>
        <taxon>Bacillati</taxon>
        <taxon>Actinomycetota</taxon>
        <taxon>Actinomycetes</taxon>
        <taxon>Actinomycetales</taxon>
        <taxon>Actinomycetaceae</taxon>
        <taxon>Peptidiphaga</taxon>
    </lineage>
</organism>
<evidence type="ECO:0000313" key="2">
    <source>
        <dbReference type="Proteomes" id="UP000078368"/>
    </source>
</evidence>
<dbReference type="EMBL" id="LVZK01000001">
    <property type="protein sequence ID" value="OAP86048.1"/>
    <property type="molecule type" value="Genomic_DNA"/>
</dbReference>
<evidence type="ECO:0000313" key="1">
    <source>
        <dbReference type="EMBL" id="OAP86048.1"/>
    </source>
</evidence>
<sequence>MTSDDLNLDAFLKALLSLPPAPGVSFRGWVHPADLGTVDVATKLLTAASVDIAVATAGFTTSELGIVVGRTGRDLGAFSAMPEAEEITYAPGRIFRGYPVETVDDLSVRVYEEWVIGDGGQPVSMGIDPSEVVAMVSATIPKARGKELAVPREYCKRFTSPLE</sequence>
<dbReference type="RefSeq" id="WP_064230947.1">
    <property type="nucleotide sequence ID" value="NZ_LVZK01000001.1"/>
</dbReference>
<dbReference type="OrthoDB" id="4730712at2"/>
<comment type="caution">
    <text evidence="1">The sequence shown here is derived from an EMBL/GenBank/DDBJ whole genome shotgun (WGS) entry which is preliminary data.</text>
</comment>
<keyword evidence="2" id="KW-1185">Reference proteome</keyword>
<dbReference type="AlphaFoldDB" id="A0A179B2X6"/>
<protein>
    <submittedName>
        <fullName evidence="1">Uncharacterized protein</fullName>
    </submittedName>
</protein>
<reference evidence="1 2" key="1">
    <citation type="submission" date="2016-04" db="EMBL/GenBank/DDBJ databases">
        <title>Peptidophaga gingivicola gen. nov., sp. nov., isolated from human subgingival plaque.</title>
        <authorList>
            <person name="Beall C.J."/>
            <person name="Mokrzan E.M."/>
            <person name="Griffen A.L."/>
            <person name="Leys E.J."/>
        </authorList>
    </citation>
    <scope>NUCLEOTIDE SEQUENCE [LARGE SCALE GENOMIC DNA]</scope>
    <source>
        <strain evidence="1 2">BA112</strain>
    </source>
</reference>
<name>A0A179B2X6_9ACTO</name>
<gene>
    <name evidence="1" type="ORF">A4H34_02400</name>
</gene>
<proteinExistence type="predicted"/>
<dbReference type="Proteomes" id="UP000078368">
    <property type="component" value="Unassembled WGS sequence"/>
</dbReference>
<accession>A0A179B2X6</accession>
<dbReference type="STRING" id="1823756.A4H34_02400"/>